<dbReference type="GO" id="GO:2000042">
    <property type="term" value="P:negative regulation of double-strand break repair via homologous recombination"/>
    <property type="evidence" value="ECO:0007669"/>
    <property type="project" value="TreeGrafter"/>
</dbReference>
<name>A0A9Q0CD65_9POAL</name>
<dbReference type="Proteomes" id="UP001151287">
    <property type="component" value="Unassembled WGS sequence"/>
</dbReference>
<dbReference type="PANTHER" id="PTHR33962:SF1">
    <property type="entry name" value="RECQ-MEDIATED GENOME INSTABILITY PROTEIN 2"/>
    <property type="match status" value="1"/>
</dbReference>
<dbReference type="AlphaFoldDB" id="A0A9Q0CD65"/>
<proteinExistence type="predicted"/>
<reference evidence="1" key="1">
    <citation type="journal article" date="2022" name="Cell">
        <title>Repeat-based holocentromeres influence genome architecture and karyotype evolution.</title>
        <authorList>
            <person name="Hofstatter P.G."/>
            <person name="Thangavel G."/>
            <person name="Lux T."/>
            <person name="Neumann P."/>
            <person name="Vondrak T."/>
            <person name="Novak P."/>
            <person name="Zhang M."/>
            <person name="Costa L."/>
            <person name="Castellani M."/>
            <person name="Scott A."/>
            <person name="Toegelov H."/>
            <person name="Fuchs J."/>
            <person name="Mata-Sucre Y."/>
            <person name="Dias Y."/>
            <person name="Vanzela A.L.L."/>
            <person name="Huettel B."/>
            <person name="Almeida C.C.S."/>
            <person name="Simkova H."/>
            <person name="Souza G."/>
            <person name="Pedrosa-Harand A."/>
            <person name="Macas J."/>
            <person name="Mayer K.F.X."/>
            <person name="Houben A."/>
            <person name="Marques A."/>
        </authorList>
    </citation>
    <scope>NUCLEOTIDE SEQUENCE</scope>
    <source>
        <strain evidence="1">RhyBre1mFocal</strain>
    </source>
</reference>
<protein>
    <submittedName>
        <fullName evidence="1">Uncharacterized protein</fullName>
    </submittedName>
</protein>
<dbReference type="EMBL" id="JAMQYH010000004">
    <property type="protein sequence ID" value="KAJ1691757.1"/>
    <property type="molecule type" value="Genomic_DNA"/>
</dbReference>
<dbReference type="InterPro" id="IPR012340">
    <property type="entry name" value="NA-bd_OB-fold"/>
</dbReference>
<dbReference type="GO" id="GO:0043007">
    <property type="term" value="P:maintenance of rDNA"/>
    <property type="evidence" value="ECO:0007669"/>
    <property type="project" value="TreeGrafter"/>
</dbReference>
<dbReference type="OrthoDB" id="59690at2759"/>
<organism evidence="1 2">
    <name type="scientific">Rhynchospora breviuscula</name>
    <dbReference type="NCBI Taxonomy" id="2022672"/>
    <lineage>
        <taxon>Eukaryota</taxon>
        <taxon>Viridiplantae</taxon>
        <taxon>Streptophyta</taxon>
        <taxon>Embryophyta</taxon>
        <taxon>Tracheophyta</taxon>
        <taxon>Spermatophyta</taxon>
        <taxon>Magnoliopsida</taxon>
        <taxon>Liliopsida</taxon>
        <taxon>Poales</taxon>
        <taxon>Cyperaceae</taxon>
        <taxon>Cyperoideae</taxon>
        <taxon>Rhynchosporeae</taxon>
        <taxon>Rhynchospora</taxon>
    </lineage>
</organism>
<sequence>MAKPSMDYELAALKLFSAQLRGAKQEPHVNALCLFGIRFQRAWLQGVLVSGSDEGPFLLDDGSDVVELTVPPLLAQSQWKAGQYVMVVGPYTPSKSGDEFPSVLAQKMVDLSSHPDRESMWYLEVVEAHKLFYLNNLT</sequence>
<evidence type="ECO:0000313" key="1">
    <source>
        <dbReference type="EMBL" id="KAJ1691757.1"/>
    </source>
</evidence>
<gene>
    <name evidence="1" type="ORF">LUZ63_015912</name>
</gene>
<dbReference type="Pfam" id="PF16100">
    <property type="entry name" value="RMI2"/>
    <property type="match status" value="1"/>
</dbReference>
<dbReference type="GO" id="GO:0005829">
    <property type="term" value="C:cytosol"/>
    <property type="evidence" value="ECO:0007669"/>
    <property type="project" value="TreeGrafter"/>
</dbReference>
<accession>A0A9Q0CD65</accession>
<keyword evidence="2" id="KW-1185">Reference proteome</keyword>
<evidence type="ECO:0000313" key="2">
    <source>
        <dbReference type="Proteomes" id="UP001151287"/>
    </source>
</evidence>
<dbReference type="GO" id="GO:0006281">
    <property type="term" value="P:DNA repair"/>
    <property type="evidence" value="ECO:0007669"/>
    <property type="project" value="TreeGrafter"/>
</dbReference>
<dbReference type="PANTHER" id="PTHR33962">
    <property type="entry name" value="RECQ-MEDIATED GENOME INSTABILITY PROTEIN 2 RMI2"/>
    <property type="match status" value="1"/>
</dbReference>
<comment type="caution">
    <text evidence="1">The sequence shown here is derived from an EMBL/GenBank/DDBJ whole genome shotgun (WGS) entry which is preliminary data.</text>
</comment>
<dbReference type="InterPro" id="IPR032245">
    <property type="entry name" value="RMI2"/>
</dbReference>
<dbReference type="GO" id="GO:0033045">
    <property type="term" value="P:regulation of sister chromatid segregation"/>
    <property type="evidence" value="ECO:0007669"/>
    <property type="project" value="TreeGrafter"/>
</dbReference>
<dbReference type="Gene3D" id="2.40.50.140">
    <property type="entry name" value="Nucleic acid-binding proteins"/>
    <property type="match status" value="1"/>
</dbReference>
<dbReference type="GO" id="GO:0016607">
    <property type="term" value="C:nuclear speck"/>
    <property type="evidence" value="ECO:0007669"/>
    <property type="project" value="TreeGrafter"/>
</dbReference>